<dbReference type="Proteomes" id="UP001497535">
    <property type="component" value="Unassembled WGS sequence"/>
</dbReference>
<organism evidence="1 2">
    <name type="scientific">Meloidogyne enterolobii</name>
    <name type="common">Root-knot nematode worm</name>
    <name type="synonym">Meloidogyne mayaguensis</name>
    <dbReference type="NCBI Taxonomy" id="390850"/>
    <lineage>
        <taxon>Eukaryota</taxon>
        <taxon>Metazoa</taxon>
        <taxon>Ecdysozoa</taxon>
        <taxon>Nematoda</taxon>
        <taxon>Chromadorea</taxon>
        <taxon>Rhabditida</taxon>
        <taxon>Tylenchina</taxon>
        <taxon>Tylenchomorpha</taxon>
        <taxon>Tylenchoidea</taxon>
        <taxon>Meloidogynidae</taxon>
        <taxon>Meloidogyninae</taxon>
        <taxon>Meloidogyne</taxon>
    </lineage>
</organism>
<evidence type="ECO:0000313" key="1">
    <source>
        <dbReference type="EMBL" id="CAK5073434.1"/>
    </source>
</evidence>
<accession>A0ACB0Z3G6</accession>
<comment type="caution">
    <text evidence="1">The sequence shown here is derived from an EMBL/GenBank/DDBJ whole genome shotgun (WGS) entry which is preliminary data.</text>
</comment>
<proteinExistence type="predicted"/>
<name>A0ACB0Z3G6_MELEN</name>
<sequence>MLEFIRLLDAVCPTFRNSLENQQQQKHKIEMTTKMANSASDKNVGGEGGGGNMLLIFKIFSENGHFIPQCCEHSFLFFLRFEIFWASYFYVLKISLKKFFQILLNQFFLSIHD</sequence>
<protein>
    <submittedName>
        <fullName evidence="1">Uncharacterized protein</fullName>
    </submittedName>
</protein>
<reference evidence="1" key="1">
    <citation type="submission" date="2023-11" db="EMBL/GenBank/DDBJ databases">
        <authorList>
            <person name="Poullet M."/>
        </authorList>
    </citation>
    <scope>NUCLEOTIDE SEQUENCE</scope>
    <source>
        <strain evidence="1">E1834</strain>
    </source>
</reference>
<dbReference type="EMBL" id="CAVMJV010000023">
    <property type="protein sequence ID" value="CAK5073434.1"/>
    <property type="molecule type" value="Genomic_DNA"/>
</dbReference>
<evidence type="ECO:0000313" key="2">
    <source>
        <dbReference type="Proteomes" id="UP001497535"/>
    </source>
</evidence>
<keyword evidence="2" id="KW-1185">Reference proteome</keyword>
<gene>
    <name evidence="1" type="ORF">MENTE1834_LOCUS20105</name>
</gene>